<dbReference type="InterPro" id="IPR002344">
    <property type="entry name" value="Lupus_La"/>
</dbReference>
<dbReference type="InterPro" id="IPR000504">
    <property type="entry name" value="RRM_dom"/>
</dbReference>
<feature type="domain" description="HTH La-type RNA-binding" evidence="7">
    <location>
        <begin position="28"/>
        <end position="119"/>
    </location>
</feature>
<feature type="domain" description="RRM" evidence="6">
    <location>
        <begin position="126"/>
        <end position="220"/>
    </location>
</feature>
<feature type="compositionally biased region" description="Low complexity" evidence="5">
    <location>
        <begin position="459"/>
        <end position="477"/>
    </location>
</feature>
<feature type="region of interest" description="Disordered" evidence="5">
    <location>
        <begin position="437"/>
        <end position="477"/>
    </location>
</feature>
<dbReference type="InterPro" id="IPR036390">
    <property type="entry name" value="WH_DNA-bd_sf"/>
</dbReference>
<dbReference type="SUPFAM" id="SSF46785">
    <property type="entry name" value="Winged helix' DNA-binding domain"/>
    <property type="match status" value="1"/>
</dbReference>
<dbReference type="Gene3D" id="1.10.10.10">
    <property type="entry name" value="Winged helix-like DNA-binding domain superfamily/Winged helix DNA-binding domain"/>
    <property type="match status" value="1"/>
</dbReference>
<dbReference type="PROSITE" id="PS50961">
    <property type="entry name" value="HTH_LA"/>
    <property type="match status" value="1"/>
</dbReference>
<accession>A0A150H2A6</accession>
<evidence type="ECO:0000256" key="3">
    <source>
        <dbReference type="ARBA" id="ARBA00023242"/>
    </source>
</evidence>
<feature type="region of interest" description="Disordered" evidence="5">
    <location>
        <begin position="229"/>
        <end position="299"/>
    </location>
</feature>
<keyword evidence="9" id="KW-1185">Reference proteome</keyword>
<dbReference type="SMART" id="SM00715">
    <property type="entry name" value="LA"/>
    <property type="match status" value="1"/>
</dbReference>
<dbReference type="EMBL" id="LSYV01000002">
    <property type="protein sequence ID" value="KXZ56287.1"/>
    <property type="molecule type" value="Genomic_DNA"/>
</dbReference>
<feature type="region of interest" description="Disordered" evidence="5">
    <location>
        <begin position="492"/>
        <end position="523"/>
    </location>
</feature>
<dbReference type="CDD" id="cd08033">
    <property type="entry name" value="LARP_6"/>
    <property type="match status" value="1"/>
</dbReference>
<dbReference type="GO" id="GO:1990904">
    <property type="term" value="C:ribonucleoprotein complex"/>
    <property type="evidence" value="ECO:0007669"/>
    <property type="project" value="InterPro"/>
</dbReference>
<gene>
    <name evidence="8" type="ORF">GPECTOR_1g252</name>
</gene>
<evidence type="ECO:0000256" key="1">
    <source>
        <dbReference type="ARBA" id="ARBA00004123"/>
    </source>
</evidence>
<dbReference type="STRING" id="33097.A0A150H2A6"/>
<feature type="compositionally biased region" description="Low complexity" evidence="5">
    <location>
        <begin position="259"/>
        <end position="268"/>
    </location>
</feature>
<dbReference type="SUPFAM" id="SSF54928">
    <property type="entry name" value="RNA-binding domain, RBD"/>
    <property type="match status" value="1"/>
</dbReference>
<dbReference type="OrthoDB" id="435402at2759"/>
<sequence length="770" mass="78197">MADPKPVSAAGSDGEVFLSASEDEGPQQEVTPELLNALVKQVEFYFSDANLPTDKKLLKQIRKDPEGYVPVKLFANFRKVRALSKDVSIITEALRGATLLQLSSDCKRVKRIAPVPDYDISDIQKRTIVVENLPGNPSPTIESVTEAFRMYGRVKLVRICSRESKGKLPSWLTSSCQSMNGQQHAYVEFEEEEGAVLAAAALAYEGDPSDGTMQVRRLLNCIAEQRERRSAAGSGSSYGGSSVGLTGSRKGSRDVSPLGSRSGGSRRNSGGGSATAISPPLATRGVSAGGGRPPAHPPAALATSALAEAIAAVQAERRASEAGAKASAAVAPVTDATPAAAVAAALAPLARPAPSAPKFCLDLGARGRHPIAGTAPAVEGAINSPRQPAAAKHAAPAAPPSSSTTAAAAAAAAAAASIPQRNPQMVSNVEDFINNILSRPAGRPTPAPLAPAQRKVTSAAPAQKQAQQAQRQQSEPVDAAAAVAGILASALRRPAPSGSATTSPTGTPAPSKASIVAPVSQPPPLPTPAAPAPGPVLFITAMMPGDADGDGSHIMDLDLEHAVTVTVHRCPASLHNSEKAAAKVAAAATETTLTSTVPVSIVTTSTTVSSNVSSAASSPREHCDETSHCASQARSAGVPAATVPVQRVGQHQQLHTSSGKRATRREYAQWAAATPEFRAEAASKYGVAADGASIVVATGGVARCSAGGIVTSAASPLAFSVGAVPSSISDGGAVASPSPAHTPVMHAPAWHVARGPDGTRGFSGRRALAI</sequence>
<evidence type="ECO:0000259" key="6">
    <source>
        <dbReference type="PROSITE" id="PS50102"/>
    </source>
</evidence>
<name>A0A150H2A6_GONPE</name>
<proteinExistence type="predicted"/>
<feature type="region of interest" description="Disordered" evidence="5">
    <location>
        <begin position="384"/>
        <end position="403"/>
    </location>
</feature>
<reference evidence="9" key="1">
    <citation type="journal article" date="2016" name="Nat. Commun.">
        <title>The Gonium pectorale genome demonstrates co-option of cell cycle regulation during the evolution of multicellularity.</title>
        <authorList>
            <person name="Hanschen E.R."/>
            <person name="Marriage T.N."/>
            <person name="Ferris P.J."/>
            <person name="Hamaji T."/>
            <person name="Toyoda A."/>
            <person name="Fujiyama A."/>
            <person name="Neme R."/>
            <person name="Noguchi H."/>
            <person name="Minakuchi Y."/>
            <person name="Suzuki M."/>
            <person name="Kawai-Toyooka H."/>
            <person name="Smith D.R."/>
            <person name="Sparks H."/>
            <person name="Anderson J."/>
            <person name="Bakaric R."/>
            <person name="Luria V."/>
            <person name="Karger A."/>
            <person name="Kirschner M.W."/>
            <person name="Durand P.M."/>
            <person name="Michod R.E."/>
            <person name="Nozaki H."/>
            <person name="Olson B.J."/>
        </authorList>
    </citation>
    <scope>NUCLEOTIDE SEQUENCE [LARGE SCALE GENOMIC DNA]</scope>
    <source>
        <strain evidence="9">NIES-2863</strain>
    </source>
</reference>
<dbReference type="GO" id="GO:0003723">
    <property type="term" value="F:RNA binding"/>
    <property type="evidence" value="ECO:0007669"/>
    <property type="project" value="UniProtKB-UniRule"/>
</dbReference>
<dbReference type="InterPro" id="IPR035979">
    <property type="entry name" value="RBD_domain_sf"/>
</dbReference>
<comment type="caution">
    <text evidence="8">The sequence shown here is derived from an EMBL/GenBank/DDBJ whole genome shotgun (WGS) entry which is preliminary data.</text>
</comment>
<feature type="region of interest" description="Disordered" evidence="5">
    <location>
        <begin position="1"/>
        <end position="26"/>
    </location>
</feature>
<dbReference type="Pfam" id="PF05383">
    <property type="entry name" value="La"/>
    <property type="match status" value="1"/>
</dbReference>
<dbReference type="GO" id="GO:0005634">
    <property type="term" value="C:nucleus"/>
    <property type="evidence" value="ECO:0007669"/>
    <property type="project" value="UniProtKB-SubCell"/>
</dbReference>
<dbReference type="PROSITE" id="PS50102">
    <property type="entry name" value="RRM"/>
    <property type="match status" value="1"/>
</dbReference>
<dbReference type="InterPro" id="IPR036388">
    <property type="entry name" value="WH-like_DNA-bd_sf"/>
</dbReference>
<dbReference type="GO" id="GO:0005737">
    <property type="term" value="C:cytoplasm"/>
    <property type="evidence" value="ECO:0007669"/>
    <property type="project" value="UniProtKB-ARBA"/>
</dbReference>
<evidence type="ECO:0000256" key="4">
    <source>
        <dbReference type="PROSITE-ProRule" id="PRU00332"/>
    </source>
</evidence>
<dbReference type="InterPro" id="IPR006630">
    <property type="entry name" value="La_HTH"/>
</dbReference>
<dbReference type="PRINTS" id="PR00302">
    <property type="entry name" value="LUPUSLA"/>
</dbReference>
<dbReference type="Proteomes" id="UP000075714">
    <property type="component" value="Unassembled WGS sequence"/>
</dbReference>
<keyword evidence="2 4" id="KW-0694">RNA-binding</keyword>
<protein>
    <recommendedName>
        <fullName evidence="10">HTH La-type RNA-binding domain-containing protein</fullName>
    </recommendedName>
</protein>
<feature type="compositionally biased region" description="Low complexity" evidence="5">
    <location>
        <begin position="388"/>
        <end position="403"/>
    </location>
</feature>
<evidence type="ECO:0000256" key="5">
    <source>
        <dbReference type="SAM" id="MobiDB-lite"/>
    </source>
</evidence>
<evidence type="ECO:0000256" key="2">
    <source>
        <dbReference type="ARBA" id="ARBA00022884"/>
    </source>
</evidence>
<dbReference type="AlphaFoldDB" id="A0A150H2A6"/>
<organism evidence="8 9">
    <name type="scientific">Gonium pectorale</name>
    <name type="common">Green alga</name>
    <dbReference type="NCBI Taxonomy" id="33097"/>
    <lineage>
        <taxon>Eukaryota</taxon>
        <taxon>Viridiplantae</taxon>
        <taxon>Chlorophyta</taxon>
        <taxon>core chlorophytes</taxon>
        <taxon>Chlorophyceae</taxon>
        <taxon>CS clade</taxon>
        <taxon>Chlamydomonadales</taxon>
        <taxon>Volvocaceae</taxon>
        <taxon>Gonium</taxon>
    </lineage>
</organism>
<dbReference type="Gene3D" id="3.30.70.330">
    <property type="match status" value="1"/>
</dbReference>
<feature type="compositionally biased region" description="Low complexity" evidence="5">
    <location>
        <begin position="492"/>
        <end position="519"/>
    </location>
</feature>
<dbReference type="InterPro" id="IPR045180">
    <property type="entry name" value="La_dom_prot"/>
</dbReference>
<comment type="subcellular location">
    <subcellularLocation>
        <location evidence="1">Nucleus</location>
    </subcellularLocation>
</comment>
<keyword evidence="3" id="KW-0539">Nucleus</keyword>
<evidence type="ECO:0000259" key="7">
    <source>
        <dbReference type="PROSITE" id="PS50961"/>
    </source>
</evidence>
<evidence type="ECO:0000313" key="9">
    <source>
        <dbReference type="Proteomes" id="UP000075714"/>
    </source>
</evidence>
<evidence type="ECO:0000313" key="8">
    <source>
        <dbReference type="EMBL" id="KXZ56287.1"/>
    </source>
</evidence>
<dbReference type="GO" id="GO:0006396">
    <property type="term" value="P:RNA processing"/>
    <property type="evidence" value="ECO:0007669"/>
    <property type="project" value="InterPro"/>
</dbReference>
<dbReference type="PANTHER" id="PTHR22792:SF132">
    <property type="entry name" value="LA-RELATED PROTEIN 1"/>
    <property type="match status" value="1"/>
</dbReference>
<dbReference type="InterPro" id="IPR012677">
    <property type="entry name" value="Nucleotide-bd_a/b_plait_sf"/>
</dbReference>
<dbReference type="PANTHER" id="PTHR22792">
    <property type="entry name" value="LUPUS LA PROTEIN-RELATED"/>
    <property type="match status" value="1"/>
</dbReference>
<evidence type="ECO:0008006" key="10">
    <source>
        <dbReference type="Google" id="ProtNLM"/>
    </source>
</evidence>